<protein>
    <submittedName>
        <fullName evidence="3">Uncharacterized protein</fullName>
    </submittedName>
</protein>
<name>A0A1F5NPU9_9BACT</name>
<evidence type="ECO:0000256" key="1">
    <source>
        <dbReference type="SAM" id="MobiDB-lite"/>
    </source>
</evidence>
<dbReference type="SUPFAM" id="SSF55166">
    <property type="entry name" value="Hedgehog/DD-peptidase"/>
    <property type="match status" value="1"/>
</dbReference>
<dbReference type="AlphaFoldDB" id="A0A1F5NPU9"/>
<gene>
    <name evidence="3" type="ORF">A2660_03065</name>
</gene>
<dbReference type="InterPro" id="IPR009045">
    <property type="entry name" value="Zn_M74/Hedgehog-like"/>
</dbReference>
<accession>A0A1F5NPU9</accession>
<comment type="caution">
    <text evidence="3">The sequence shown here is derived from an EMBL/GenBank/DDBJ whole genome shotgun (WGS) entry which is preliminary data.</text>
</comment>
<dbReference type="Proteomes" id="UP000176233">
    <property type="component" value="Unassembled WGS sequence"/>
</dbReference>
<keyword evidence="2" id="KW-0472">Membrane</keyword>
<proteinExistence type="predicted"/>
<keyword evidence="2" id="KW-0812">Transmembrane</keyword>
<feature type="compositionally biased region" description="Basic and acidic residues" evidence="1">
    <location>
        <begin position="14"/>
        <end position="32"/>
    </location>
</feature>
<reference evidence="3 4" key="1">
    <citation type="journal article" date="2016" name="Nat. Commun.">
        <title>Thousands of microbial genomes shed light on interconnected biogeochemical processes in an aquifer system.</title>
        <authorList>
            <person name="Anantharaman K."/>
            <person name="Brown C.T."/>
            <person name="Hug L.A."/>
            <person name="Sharon I."/>
            <person name="Castelle C.J."/>
            <person name="Probst A.J."/>
            <person name="Thomas B.C."/>
            <person name="Singh A."/>
            <person name="Wilkins M.J."/>
            <person name="Karaoz U."/>
            <person name="Brodie E.L."/>
            <person name="Williams K.H."/>
            <person name="Hubbard S.S."/>
            <person name="Banfield J.F."/>
        </authorList>
    </citation>
    <scope>NUCLEOTIDE SEQUENCE [LARGE SCALE GENOMIC DNA]</scope>
</reference>
<evidence type="ECO:0000256" key="2">
    <source>
        <dbReference type="SAM" id="Phobius"/>
    </source>
</evidence>
<feature type="transmembrane region" description="Helical" evidence="2">
    <location>
        <begin position="71"/>
        <end position="97"/>
    </location>
</feature>
<keyword evidence="2" id="KW-1133">Transmembrane helix</keyword>
<evidence type="ECO:0000313" key="4">
    <source>
        <dbReference type="Proteomes" id="UP000176233"/>
    </source>
</evidence>
<feature type="region of interest" description="Disordered" evidence="1">
    <location>
        <begin position="14"/>
        <end position="40"/>
    </location>
</feature>
<evidence type="ECO:0000313" key="3">
    <source>
        <dbReference type="EMBL" id="OGE79719.1"/>
    </source>
</evidence>
<sequence>MDNLDEELLARAEEEQARRQQLEQEKLQERRQQQPGAASQLADVAKDQAKQYVKKEAYAAASSFLVSTAPIWGPALAIIAGVGLVLGLVVFIFSVMVAGCNQGGVKGAAIKVASWVLPGNICEMLAIDDSASPGGSSGGGDSSESSGTAGFVSLIGVVNVDSQTSDPRVRACMLPKVQELFTFASDAGLTITITGAYRTEMTASGTPSAHSRGEAVDVALRAPPIPWDQNTHSLPAGFAGDSRIAQLVQIGKSVGFVPPTGDTLDEYNNPAPNATGGHVHVEFNRTSAGSYCDGTAV</sequence>
<organism evidence="3 4">
    <name type="scientific">Candidatus Doudnabacteria bacterium RIFCSPHIGHO2_01_FULL_45_18</name>
    <dbReference type="NCBI Taxonomy" id="1817823"/>
    <lineage>
        <taxon>Bacteria</taxon>
        <taxon>Candidatus Doudnaibacteriota</taxon>
    </lineage>
</organism>
<dbReference type="EMBL" id="MFEJ01000031">
    <property type="protein sequence ID" value="OGE79719.1"/>
    <property type="molecule type" value="Genomic_DNA"/>
</dbReference>